<name>A0AAV4DY70_9GAST</name>
<protein>
    <submittedName>
        <fullName evidence="2">Uncharacterized protein</fullName>
    </submittedName>
</protein>
<dbReference type="Proteomes" id="UP000735302">
    <property type="component" value="Unassembled WGS sequence"/>
</dbReference>
<dbReference type="AlphaFoldDB" id="A0AAV4DY70"/>
<evidence type="ECO:0000256" key="1">
    <source>
        <dbReference type="SAM" id="Coils"/>
    </source>
</evidence>
<dbReference type="EMBL" id="BLXT01008455">
    <property type="protein sequence ID" value="GFO49005.1"/>
    <property type="molecule type" value="Genomic_DNA"/>
</dbReference>
<sequence length="441" mass="48757">MAARTISNSTQRKEQYLDWLELKFNENTKAYVSAVKSTIRSEDKEMAAEVFESALEFLSRDFPDPICPTSDTPSGADDKSELTSLRERISILEAQLQDALDSVKQEAQSDRSSLESKIESTFDLMKTNVRRLNGKFSGLKNNLNEIRSDTETRLEELSKDVKVHGNNIQGLRKLQKLLQQNNQSPQAAVGAKSFPATGAVAAATTDTDKPKPLKDFRLRAHFSVKVAADKFSPDIEDTKLLPGGLLLLCDFSNDRLKLFNTQGLHIHSLECPSAPRRLAVVDISSISGVYAVAVTLIRDVHICQVTADRIKSKKILQMPGECWAVTATDSQTLAVGYMYKERRIDLISLNGQVLRQIFPDITPRFMISTSDSDLVCSTLDKTLARVKLDTAKTSNVQGHYAALQSSTILRYKIFITSTRVVVSVAAALHSASAIPQTFLDG</sequence>
<keyword evidence="3" id="KW-1185">Reference proteome</keyword>
<organism evidence="2 3">
    <name type="scientific">Plakobranchus ocellatus</name>
    <dbReference type="NCBI Taxonomy" id="259542"/>
    <lineage>
        <taxon>Eukaryota</taxon>
        <taxon>Metazoa</taxon>
        <taxon>Spiralia</taxon>
        <taxon>Lophotrochozoa</taxon>
        <taxon>Mollusca</taxon>
        <taxon>Gastropoda</taxon>
        <taxon>Heterobranchia</taxon>
        <taxon>Euthyneura</taxon>
        <taxon>Panpulmonata</taxon>
        <taxon>Sacoglossa</taxon>
        <taxon>Placobranchoidea</taxon>
        <taxon>Plakobranchidae</taxon>
        <taxon>Plakobranchus</taxon>
    </lineage>
</organism>
<evidence type="ECO:0000313" key="3">
    <source>
        <dbReference type="Proteomes" id="UP000735302"/>
    </source>
</evidence>
<comment type="caution">
    <text evidence="2">The sequence shown here is derived from an EMBL/GenBank/DDBJ whole genome shotgun (WGS) entry which is preliminary data.</text>
</comment>
<feature type="coiled-coil region" evidence="1">
    <location>
        <begin position="129"/>
        <end position="160"/>
    </location>
</feature>
<proteinExistence type="predicted"/>
<dbReference type="SUPFAM" id="SSF101898">
    <property type="entry name" value="NHL repeat"/>
    <property type="match status" value="1"/>
</dbReference>
<reference evidence="2 3" key="1">
    <citation type="journal article" date="2021" name="Elife">
        <title>Chloroplast acquisition without the gene transfer in kleptoplastic sea slugs, Plakobranchus ocellatus.</title>
        <authorList>
            <person name="Maeda T."/>
            <person name="Takahashi S."/>
            <person name="Yoshida T."/>
            <person name="Shimamura S."/>
            <person name="Takaki Y."/>
            <person name="Nagai Y."/>
            <person name="Toyoda A."/>
            <person name="Suzuki Y."/>
            <person name="Arimoto A."/>
            <person name="Ishii H."/>
            <person name="Satoh N."/>
            <person name="Nishiyama T."/>
            <person name="Hasebe M."/>
            <person name="Maruyama T."/>
            <person name="Minagawa J."/>
            <person name="Obokata J."/>
            <person name="Shigenobu S."/>
        </authorList>
    </citation>
    <scope>NUCLEOTIDE SEQUENCE [LARGE SCALE GENOMIC DNA]</scope>
</reference>
<evidence type="ECO:0000313" key="2">
    <source>
        <dbReference type="EMBL" id="GFO49005.1"/>
    </source>
</evidence>
<gene>
    <name evidence="2" type="ORF">PoB_007551000</name>
</gene>
<keyword evidence="1" id="KW-0175">Coiled coil</keyword>
<accession>A0AAV4DY70</accession>